<protein>
    <recommendedName>
        <fullName evidence="2">histidine kinase</fullName>
        <ecNumber evidence="2">2.7.13.3</ecNumber>
    </recommendedName>
</protein>
<reference evidence="7 8" key="1">
    <citation type="submission" date="2016-10" db="EMBL/GenBank/DDBJ databases">
        <authorList>
            <person name="de Groot N.N."/>
        </authorList>
    </citation>
    <scope>NUCLEOTIDE SEQUENCE [LARGE SCALE GENOMIC DNA]</scope>
    <source>
        <strain evidence="7 8">NE2</strain>
    </source>
</reference>
<dbReference type="EC" id="2.7.13.3" evidence="2"/>
<dbReference type="GO" id="GO:0004673">
    <property type="term" value="F:protein histidine kinase activity"/>
    <property type="evidence" value="ECO:0007669"/>
    <property type="project" value="UniProtKB-EC"/>
</dbReference>
<keyword evidence="4" id="KW-0418">Kinase</keyword>
<accession>A0A1I4ATH3</accession>
<proteinExistence type="predicted"/>
<dbReference type="STRING" id="1612308.SAMN05444581_111118"/>
<dbReference type="PROSITE" id="PS50110">
    <property type="entry name" value="RESPONSE_REGULATORY"/>
    <property type="match status" value="1"/>
</dbReference>
<keyword evidence="8" id="KW-1185">Reference proteome</keyword>
<dbReference type="SUPFAM" id="SSF55874">
    <property type="entry name" value="ATPase domain of HSP90 chaperone/DNA topoisomerase II/histidine kinase"/>
    <property type="match status" value="1"/>
</dbReference>
<evidence type="ECO:0000259" key="6">
    <source>
        <dbReference type="PROSITE" id="PS50110"/>
    </source>
</evidence>
<evidence type="ECO:0000256" key="2">
    <source>
        <dbReference type="ARBA" id="ARBA00012438"/>
    </source>
</evidence>
<evidence type="ECO:0000256" key="1">
    <source>
        <dbReference type="ARBA" id="ARBA00000085"/>
    </source>
</evidence>
<evidence type="ECO:0000256" key="4">
    <source>
        <dbReference type="ARBA" id="ARBA00022777"/>
    </source>
</evidence>
<dbReference type="Proteomes" id="UP000198755">
    <property type="component" value="Unassembled WGS sequence"/>
</dbReference>
<dbReference type="InterPro" id="IPR001789">
    <property type="entry name" value="Sig_transdc_resp-reg_receiver"/>
</dbReference>
<evidence type="ECO:0000256" key="5">
    <source>
        <dbReference type="PROSITE-ProRule" id="PRU00169"/>
    </source>
</evidence>
<dbReference type="EMBL" id="FOSN01000011">
    <property type="protein sequence ID" value="SFK59775.1"/>
    <property type="molecule type" value="Genomic_DNA"/>
</dbReference>
<comment type="catalytic activity">
    <reaction evidence="1">
        <text>ATP + protein L-histidine = ADP + protein N-phospho-L-histidine.</text>
        <dbReference type="EC" id="2.7.13.3"/>
    </reaction>
</comment>
<dbReference type="PANTHER" id="PTHR43047">
    <property type="entry name" value="TWO-COMPONENT HISTIDINE PROTEIN KINASE"/>
    <property type="match status" value="1"/>
</dbReference>
<evidence type="ECO:0000256" key="3">
    <source>
        <dbReference type="ARBA" id="ARBA00022679"/>
    </source>
</evidence>
<comment type="caution">
    <text evidence="5">Lacks conserved residue(s) required for the propagation of feature annotation.</text>
</comment>
<keyword evidence="3" id="KW-0808">Transferase</keyword>
<feature type="domain" description="Response regulatory" evidence="6">
    <location>
        <begin position="59"/>
        <end position="82"/>
    </location>
</feature>
<evidence type="ECO:0000313" key="7">
    <source>
        <dbReference type="EMBL" id="SFK59775.1"/>
    </source>
</evidence>
<dbReference type="GO" id="GO:0000160">
    <property type="term" value="P:phosphorelay signal transduction system"/>
    <property type="evidence" value="ECO:0007669"/>
    <property type="project" value="InterPro"/>
</dbReference>
<dbReference type="AlphaFoldDB" id="A0A1I4ATH3"/>
<gene>
    <name evidence="7" type="ORF">SAMN05444581_111118</name>
</gene>
<dbReference type="InterPro" id="IPR004358">
    <property type="entry name" value="Sig_transdc_His_kin-like_C"/>
</dbReference>
<name>A0A1I4ATH3_9HYPH</name>
<dbReference type="PRINTS" id="PR00344">
    <property type="entry name" value="BCTRLSENSOR"/>
</dbReference>
<sequence length="82" mass="8617">MGLGIGLAIVSRLARLIGAELQVSSRLGHGSRFSLLLPLDRTTVADIAAKSAPDDPGGRILLIEDNAIVRQGYELLLTPLGI</sequence>
<dbReference type="InterPro" id="IPR036890">
    <property type="entry name" value="HATPase_C_sf"/>
</dbReference>
<evidence type="ECO:0000313" key="8">
    <source>
        <dbReference type="Proteomes" id="UP000198755"/>
    </source>
</evidence>
<dbReference type="Gene3D" id="3.30.565.10">
    <property type="entry name" value="Histidine kinase-like ATPase, C-terminal domain"/>
    <property type="match status" value="1"/>
</dbReference>
<organism evidence="7 8">
    <name type="scientific">Methylocapsa palsarum</name>
    <dbReference type="NCBI Taxonomy" id="1612308"/>
    <lineage>
        <taxon>Bacteria</taxon>
        <taxon>Pseudomonadati</taxon>
        <taxon>Pseudomonadota</taxon>
        <taxon>Alphaproteobacteria</taxon>
        <taxon>Hyphomicrobiales</taxon>
        <taxon>Beijerinckiaceae</taxon>
        <taxon>Methylocapsa</taxon>
    </lineage>
</organism>